<comment type="similarity">
    <text evidence="2">Belongs to the arsenical resistance-3 (ACR3) (TC 2.A.59) family.</text>
</comment>
<evidence type="ECO:0000313" key="9">
    <source>
        <dbReference type="EMBL" id="PZR00879.1"/>
    </source>
</evidence>
<evidence type="ECO:0000256" key="4">
    <source>
        <dbReference type="ARBA" id="ARBA00022475"/>
    </source>
</evidence>
<dbReference type="GO" id="GO:0015105">
    <property type="term" value="F:arsenite transmembrane transporter activity"/>
    <property type="evidence" value="ECO:0007669"/>
    <property type="project" value="TreeGrafter"/>
</dbReference>
<evidence type="ECO:0000313" key="10">
    <source>
        <dbReference type="Proteomes" id="UP000248975"/>
    </source>
</evidence>
<feature type="transmembrane region" description="Helical" evidence="8">
    <location>
        <begin position="66"/>
        <end position="85"/>
    </location>
</feature>
<comment type="caution">
    <text evidence="9">The sequence shown here is derived from an EMBL/GenBank/DDBJ whole genome shotgun (WGS) entry which is preliminary data.</text>
</comment>
<dbReference type="Pfam" id="PF01758">
    <property type="entry name" value="SBF"/>
    <property type="match status" value="1"/>
</dbReference>
<keyword evidence="7 8" id="KW-0472">Membrane</keyword>
<dbReference type="Proteomes" id="UP000248975">
    <property type="component" value="Unassembled WGS sequence"/>
</dbReference>
<evidence type="ECO:0000256" key="2">
    <source>
        <dbReference type="ARBA" id="ARBA00010110"/>
    </source>
</evidence>
<keyword evidence="6 8" id="KW-1133">Transmembrane helix</keyword>
<feature type="transmembrane region" description="Helical" evidence="8">
    <location>
        <begin position="124"/>
        <end position="149"/>
    </location>
</feature>
<feature type="transmembrane region" description="Helical" evidence="8">
    <location>
        <begin position="12"/>
        <end position="30"/>
    </location>
</feature>
<evidence type="ECO:0000256" key="3">
    <source>
        <dbReference type="ARBA" id="ARBA00022448"/>
    </source>
</evidence>
<keyword evidence="4" id="KW-1003">Cell membrane</keyword>
<reference evidence="9 10" key="1">
    <citation type="submission" date="2017-08" db="EMBL/GenBank/DDBJ databases">
        <title>Infants hospitalized years apart are colonized by the same room-sourced microbial strains.</title>
        <authorList>
            <person name="Brooks B."/>
            <person name="Olm M.R."/>
            <person name="Firek B.A."/>
            <person name="Baker R."/>
            <person name="Thomas B.C."/>
            <person name="Morowitz M.J."/>
            <person name="Banfield J.F."/>
        </authorList>
    </citation>
    <scope>NUCLEOTIDE SEQUENCE [LARGE SCALE GENOMIC DNA]</scope>
    <source>
        <strain evidence="9">S2_003_000_R2_11</strain>
    </source>
</reference>
<feature type="transmembrane region" description="Helical" evidence="8">
    <location>
        <begin position="36"/>
        <end position="54"/>
    </location>
</feature>
<dbReference type="InterPro" id="IPR004706">
    <property type="entry name" value="Arsenical-R_Acr3"/>
</dbReference>
<evidence type="ECO:0000256" key="5">
    <source>
        <dbReference type="ARBA" id="ARBA00022692"/>
    </source>
</evidence>
<dbReference type="EMBL" id="QFQS01000001">
    <property type="protein sequence ID" value="PZR00879.1"/>
    <property type="molecule type" value="Genomic_DNA"/>
</dbReference>
<evidence type="ECO:0000256" key="8">
    <source>
        <dbReference type="SAM" id="Phobius"/>
    </source>
</evidence>
<dbReference type="GO" id="GO:0015297">
    <property type="term" value="F:antiporter activity"/>
    <property type="evidence" value="ECO:0007669"/>
    <property type="project" value="InterPro"/>
</dbReference>
<dbReference type="InterPro" id="IPR002657">
    <property type="entry name" value="BilAc:Na_symport/Acr3"/>
</dbReference>
<keyword evidence="3" id="KW-0813">Transport</keyword>
<gene>
    <name evidence="9" type="ORF">DI533_10280</name>
</gene>
<dbReference type="PANTHER" id="PTHR43057">
    <property type="entry name" value="ARSENITE EFFLUX TRANSPORTER"/>
    <property type="match status" value="1"/>
</dbReference>
<name>A0A2W5SCR2_CERSP</name>
<dbReference type="AlphaFoldDB" id="A0A2W5SCR2"/>
<feature type="transmembrane region" description="Helical" evidence="8">
    <location>
        <begin position="161"/>
        <end position="183"/>
    </location>
</feature>
<feature type="transmembrane region" description="Helical" evidence="8">
    <location>
        <begin position="97"/>
        <end position="117"/>
    </location>
</feature>
<dbReference type="GO" id="GO:0005886">
    <property type="term" value="C:plasma membrane"/>
    <property type="evidence" value="ECO:0007669"/>
    <property type="project" value="UniProtKB-SubCell"/>
</dbReference>
<comment type="subcellular location">
    <subcellularLocation>
        <location evidence="1">Cell membrane</location>
        <topology evidence="1">Multi-pass membrane protein</topology>
    </subcellularLocation>
</comment>
<dbReference type="PANTHER" id="PTHR43057:SF1">
    <property type="entry name" value="ARSENICAL-RESISTANCE PROTEIN 3"/>
    <property type="match status" value="1"/>
</dbReference>
<protein>
    <submittedName>
        <fullName evidence="9">Arsenic resistance protein</fullName>
    </submittedName>
</protein>
<feature type="transmembrane region" description="Helical" evidence="8">
    <location>
        <begin position="195"/>
        <end position="220"/>
    </location>
</feature>
<dbReference type="GO" id="GO:0015104">
    <property type="term" value="F:antimonite transmembrane transporter activity"/>
    <property type="evidence" value="ECO:0007669"/>
    <property type="project" value="TreeGrafter"/>
</dbReference>
<sequence>MHGFLERHQVWIYFGCVALGVGVASVISGTEHLEVTINPALAFMLFVTFLQVPLAKIGKSLREMRFLAALLTSNFIVIPVLAYLLSRLATDDALLRLGVLMVLLTPCIDYVITFAHLGRADARLLLASTPILLLVQMALLPIYLAVFLGRGAAELVSIGPFIHAFLWLIALPLVLAGAMQFWAVWSRIGRKVSDILGVLPVPATGLVLFLVVATIVPILGVATDQALAVLPLYIAFAIMAPLAGWLVSVGFGLRTEVGRAVAFSCGTRNSLVVLPLALAVPGAIPVLPAIIVTQTLVELVAELIYIRVIPKLAMRGRR</sequence>
<dbReference type="InterPro" id="IPR038770">
    <property type="entry name" value="Na+/solute_symporter_sf"/>
</dbReference>
<accession>A0A2W5SCR2</accession>
<proteinExistence type="inferred from homology"/>
<keyword evidence="5 8" id="KW-0812">Transmembrane</keyword>
<evidence type="ECO:0000256" key="1">
    <source>
        <dbReference type="ARBA" id="ARBA00004651"/>
    </source>
</evidence>
<evidence type="ECO:0000256" key="7">
    <source>
        <dbReference type="ARBA" id="ARBA00023136"/>
    </source>
</evidence>
<evidence type="ECO:0000256" key="6">
    <source>
        <dbReference type="ARBA" id="ARBA00022989"/>
    </source>
</evidence>
<organism evidence="9 10">
    <name type="scientific">Cereibacter sphaeroides</name>
    <name type="common">Rhodobacter sphaeroides</name>
    <dbReference type="NCBI Taxonomy" id="1063"/>
    <lineage>
        <taxon>Bacteria</taxon>
        <taxon>Pseudomonadati</taxon>
        <taxon>Pseudomonadota</taxon>
        <taxon>Alphaproteobacteria</taxon>
        <taxon>Rhodobacterales</taxon>
        <taxon>Paracoccaceae</taxon>
        <taxon>Cereibacter</taxon>
    </lineage>
</organism>
<feature type="transmembrane region" description="Helical" evidence="8">
    <location>
        <begin position="232"/>
        <end position="253"/>
    </location>
</feature>
<dbReference type="Gene3D" id="1.20.1530.20">
    <property type="match status" value="1"/>
</dbReference>